<evidence type="ECO:0000313" key="3">
    <source>
        <dbReference type="Proteomes" id="UP000321793"/>
    </source>
</evidence>
<keyword evidence="3" id="KW-1185">Reference proteome</keyword>
<reference evidence="2 3" key="1">
    <citation type="submission" date="2019-07" db="EMBL/GenBank/DDBJ databases">
        <title>Whole genome shotgun sequence of Knoellia locipacati NBRC 109775.</title>
        <authorList>
            <person name="Hosoyama A."/>
            <person name="Uohara A."/>
            <person name="Ohji S."/>
            <person name="Ichikawa N."/>
        </authorList>
    </citation>
    <scope>NUCLEOTIDE SEQUENCE [LARGE SCALE GENOMIC DNA]</scope>
    <source>
        <strain evidence="2 3">NBRC 109775</strain>
    </source>
</reference>
<dbReference type="AlphaFoldDB" id="A0A512T0I3"/>
<dbReference type="PANTHER" id="PTHR43190:SF3">
    <property type="entry name" value="N-ACETYL-D-GLUCOSAMINE KINASE"/>
    <property type="match status" value="1"/>
</dbReference>
<dbReference type="InterPro" id="IPR002731">
    <property type="entry name" value="ATPase_BadF"/>
</dbReference>
<dbReference type="SUPFAM" id="SSF53067">
    <property type="entry name" value="Actin-like ATPase domain"/>
    <property type="match status" value="1"/>
</dbReference>
<name>A0A512T0I3_9MICO</name>
<organism evidence="2 3">
    <name type="scientific">Knoellia locipacati</name>
    <dbReference type="NCBI Taxonomy" id="882824"/>
    <lineage>
        <taxon>Bacteria</taxon>
        <taxon>Bacillati</taxon>
        <taxon>Actinomycetota</taxon>
        <taxon>Actinomycetes</taxon>
        <taxon>Micrococcales</taxon>
        <taxon>Intrasporangiaceae</taxon>
        <taxon>Knoellia</taxon>
    </lineage>
</organism>
<sequence>MSGDRSATVVGVDVGGSGLRLQWSYAGQPGPVLTAPGVRIGSGGVDVEALAADASRLLSEGGVTDVAAVCWSQRGLLFLSDPVEVVRVVSGALGAARTAVVSDAVASLVGALGGVRPGAVVAAGTGAVAFGSDFGSADTSVWRLVDGWGHVLGDRGSAAGVGLEGLRAGLRFHDGLPGGSERLLAEGESAFGATSHWPRRVMTGTDAPALLASFAPRVAEVASHGDVVAARICREAGESLAESLLSAARGIASPVLVATGGLLAAEPVRVALEAAVGEAGAALSPAVGGALDGALHLATVLARTGTIPRHPAYVHLS</sequence>
<dbReference type="Gene3D" id="3.30.420.40">
    <property type="match status" value="2"/>
</dbReference>
<dbReference type="OrthoDB" id="8701357at2"/>
<dbReference type="EMBL" id="BKBA01000008">
    <property type="protein sequence ID" value="GEQ13715.1"/>
    <property type="molecule type" value="Genomic_DNA"/>
</dbReference>
<accession>A0A512T0I3</accession>
<proteinExistence type="predicted"/>
<dbReference type="InterPro" id="IPR052519">
    <property type="entry name" value="Euk-type_GlcNAc_Kinase"/>
</dbReference>
<comment type="caution">
    <text evidence="2">The sequence shown here is derived from an EMBL/GenBank/DDBJ whole genome shotgun (WGS) entry which is preliminary data.</text>
</comment>
<evidence type="ECO:0000259" key="1">
    <source>
        <dbReference type="Pfam" id="PF01869"/>
    </source>
</evidence>
<evidence type="ECO:0000313" key="2">
    <source>
        <dbReference type="EMBL" id="GEQ13715.1"/>
    </source>
</evidence>
<gene>
    <name evidence="2" type="ORF">KLO01_17620</name>
</gene>
<feature type="domain" description="ATPase BadF/BadG/BcrA/BcrD type" evidence="1">
    <location>
        <begin position="105"/>
        <end position="279"/>
    </location>
</feature>
<dbReference type="Pfam" id="PF01869">
    <property type="entry name" value="BcrAD_BadFG"/>
    <property type="match status" value="1"/>
</dbReference>
<dbReference type="PANTHER" id="PTHR43190">
    <property type="entry name" value="N-ACETYL-D-GLUCOSAMINE KINASE"/>
    <property type="match status" value="1"/>
</dbReference>
<dbReference type="InterPro" id="IPR043129">
    <property type="entry name" value="ATPase_NBD"/>
</dbReference>
<protein>
    <recommendedName>
        <fullName evidence="1">ATPase BadF/BadG/BcrA/BcrD type domain-containing protein</fullName>
    </recommendedName>
</protein>
<dbReference type="Proteomes" id="UP000321793">
    <property type="component" value="Unassembled WGS sequence"/>
</dbReference>